<protein>
    <submittedName>
        <fullName evidence="1">Uncharacterized protein</fullName>
    </submittedName>
</protein>
<name>A0A0A9DC43_ARUDO</name>
<organism evidence="1">
    <name type="scientific">Arundo donax</name>
    <name type="common">Giant reed</name>
    <name type="synonym">Donax arundinaceus</name>
    <dbReference type="NCBI Taxonomy" id="35708"/>
    <lineage>
        <taxon>Eukaryota</taxon>
        <taxon>Viridiplantae</taxon>
        <taxon>Streptophyta</taxon>
        <taxon>Embryophyta</taxon>
        <taxon>Tracheophyta</taxon>
        <taxon>Spermatophyta</taxon>
        <taxon>Magnoliopsida</taxon>
        <taxon>Liliopsida</taxon>
        <taxon>Poales</taxon>
        <taxon>Poaceae</taxon>
        <taxon>PACMAD clade</taxon>
        <taxon>Arundinoideae</taxon>
        <taxon>Arundineae</taxon>
        <taxon>Arundo</taxon>
    </lineage>
</organism>
<reference evidence="1" key="2">
    <citation type="journal article" date="2015" name="Data Brief">
        <title>Shoot transcriptome of the giant reed, Arundo donax.</title>
        <authorList>
            <person name="Barrero R.A."/>
            <person name="Guerrero F.D."/>
            <person name="Moolhuijzen P."/>
            <person name="Goolsby J.A."/>
            <person name="Tidwell J."/>
            <person name="Bellgard S.E."/>
            <person name="Bellgard M.I."/>
        </authorList>
    </citation>
    <scope>NUCLEOTIDE SEQUENCE</scope>
    <source>
        <tissue evidence="1">Shoot tissue taken approximately 20 cm above the soil surface</tissue>
    </source>
</reference>
<reference evidence="1" key="1">
    <citation type="submission" date="2014-09" db="EMBL/GenBank/DDBJ databases">
        <authorList>
            <person name="Magalhaes I.L.F."/>
            <person name="Oliveira U."/>
            <person name="Santos F.R."/>
            <person name="Vidigal T.H.D.A."/>
            <person name="Brescovit A.D."/>
            <person name="Santos A.J."/>
        </authorList>
    </citation>
    <scope>NUCLEOTIDE SEQUENCE</scope>
    <source>
        <tissue evidence="1">Shoot tissue taken approximately 20 cm above the soil surface</tissue>
    </source>
</reference>
<sequence>MTANFWNAHEFWDLCIFVHDDVSISDW</sequence>
<dbReference type="AlphaFoldDB" id="A0A0A9DC43"/>
<proteinExistence type="predicted"/>
<evidence type="ECO:0000313" key="1">
    <source>
        <dbReference type="EMBL" id="JAD85396.1"/>
    </source>
</evidence>
<accession>A0A0A9DC43</accession>
<dbReference type="EMBL" id="GBRH01212499">
    <property type="protein sequence ID" value="JAD85396.1"/>
    <property type="molecule type" value="Transcribed_RNA"/>
</dbReference>